<feature type="transmembrane region" description="Helical" evidence="5">
    <location>
        <begin position="350"/>
        <end position="375"/>
    </location>
</feature>
<keyword evidence="4 5" id="KW-0472">Membrane</keyword>
<keyword evidence="5" id="KW-1003">Cell membrane</keyword>
<dbReference type="PROSITE" id="PS00667">
    <property type="entry name" value="COMPLEX1_ND1_1"/>
    <property type="match status" value="1"/>
</dbReference>
<feature type="transmembrane region" description="Helical" evidence="5">
    <location>
        <begin position="95"/>
        <end position="118"/>
    </location>
</feature>
<keyword evidence="5" id="KW-0874">Quinone</keyword>
<comment type="subcellular location">
    <subcellularLocation>
        <location evidence="5 6">Cell membrane</location>
        <topology evidence="5 6">Multi-pass membrane protein</topology>
    </subcellularLocation>
    <subcellularLocation>
        <location evidence="1">Membrane</location>
        <topology evidence="1">Multi-pass membrane protein</topology>
    </subcellularLocation>
</comment>
<protein>
    <recommendedName>
        <fullName evidence="5">NADH-quinone oxidoreductase subunit H</fullName>
        <ecNumber evidence="5">7.1.1.-</ecNumber>
    </recommendedName>
    <alternativeName>
        <fullName evidence="5">NADH dehydrogenase I subunit H</fullName>
    </alternativeName>
    <alternativeName>
        <fullName evidence="5">NDH-1 subunit H</fullName>
    </alternativeName>
</protein>
<feature type="transmembrane region" description="Helical" evidence="5">
    <location>
        <begin position="219"/>
        <end position="240"/>
    </location>
</feature>
<dbReference type="Pfam" id="PF00146">
    <property type="entry name" value="NADHdh"/>
    <property type="match status" value="1"/>
</dbReference>
<organism evidence="7 8">
    <name type="scientific">Sphingobacterium yanglingense</name>
    <dbReference type="NCBI Taxonomy" id="1437280"/>
    <lineage>
        <taxon>Bacteria</taxon>
        <taxon>Pseudomonadati</taxon>
        <taxon>Bacteroidota</taxon>
        <taxon>Sphingobacteriia</taxon>
        <taxon>Sphingobacteriales</taxon>
        <taxon>Sphingobacteriaceae</taxon>
        <taxon>Sphingobacterium</taxon>
    </lineage>
</organism>
<accession>A0A4R6WG52</accession>
<dbReference type="PROSITE" id="PS00668">
    <property type="entry name" value="COMPLEX1_ND1_2"/>
    <property type="match status" value="1"/>
</dbReference>
<keyword evidence="3 5" id="KW-1133">Transmembrane helix</keyword>
<comment type="catalytic activity">
    <reaction evidence="5">
        <text>a quinone + NADH + 5 H(+)(in) = a quinol + NAD(+) + 4 H(+)(out)</text>
        <dbReference type="Rhea" id="RHEA:57888"/>
        <dbReference type="ChEBI" id="CHEBI:15378"/>
        <dbReference type="ChEBI" id="CHEBI:24646"/>
        <dbReference type="ChEBI" id="CHEBI:57540"/>
        <dbReference type="ChEBI" id="CHEBI:57945"/>
        <dbReference type="ChEBI" id="CHEBI:132124"/>
    </reaction>
</comment>
<comment type="subunit">
    <text evidence="5">NDH-1 is composed of 14 different subunits. Subunits NuoA, H, J, K, L, M, N constitute the membrane sector of the complex.</text>
</comment>
<keyword evidence="5" id="KW-1278">Translocase</keyword>
<sequence>MVLLLRFAYVCIQLRIILKSFVSQLFIHILVPVAIFGFIALFTLFAVYAERKIAGFVQDRLGPMETGKYGLLQTIADILKLLQKEFITPKAADKILFAAAPVIIFGAVYIGYAVIPWAPDFLPANTHTGLFFIMAVVSIDAIGILMAGWGSNNKYSLLGSIRAIAQMVSYEIPVGLSLIAAVMITQTLNLNEIALQQGVLSPEPVFFLGIWDVSNVGGFLAWNIFQAPHLIIVYIIFFIASLAECNRAPFDIPEAESELIGGFHTEYGGIRFAFIFLAEYAMMFLVAMLGVVLFLGGWNTLLPNIGPLKLADWTTGIGWGIFWTLLKSLTIVGVQIWIRWTLPRFRADQLMSLCWKVMIPLGFVCMAISGLWRILVMV</sequence>
<comment type="caution">
    <text evidence="7">The sequence shown here is derived from an EMBL/GenBank/DDBJ whole genome shotgun (WGS) entry which is preliminary data.</text>
</comment>
<feature type="transmembrane region" description="Helical" evidence="5">
    <location>
        <begin position="163"/>
        <end position="184"/>
    </location>
</feature>
<keyword evidence="5" id="KW-0830">Ubiquinone</keyword>
<dbReference type="EMBL" id="SNYV01000015">
    <property type="protein sequence ID" value="TDQ76620.1"/>
    <property type="molecule type" value="Genomic_DNA"/>
</dbReference>
<dbReference type="GO" id="GO:0003954">
    <property type="term" value="F:NADH dehydrogenase activity"/>
    <property type="evidence" value="ECO:0007669"/>
    <property type="project" value="TreeGrafter"/>
</dbReference>
<feature type="transmembrane region" description="Helical" evidence="5">
    <location>
        <begin position="25"/>
        <end position="48"/>
    </location>
</feature>
<keyword evidence="8" id="KW-1185">Reference proteome</keyword>
<dbReference type="EC" id="7.1.1.-" evidence="5"/>
<feature type="transmembrane region" description="Helical" evidence="5">
    <location>
        <begin position="130"/>
        <end position="151"/>
    </location>
</feature>
<comment type="function">
    <text evidence="5">NDH-1 shuttles electrons from NADH, via FMN and iron-sulfur (Fe-S) centers, to quinones in the respiratory chain. The immediate electron acceptor for the enzyme in this species is believed to be ubiquinone. Couples the redox reaction to proton translocation (for every two electrons transferred, four hydrogen ions are translocated across the cytoplasmic membrane), and thus conserves the redox energy in a proton gradient. This subunit may bind ubiquinone.</text>
</comment>
<dbReference type="AlphaFoldDB" id="A0A4R6WG52"/>
<dbReference type="HAMAP" id="MF_01350">
    <property type="entry name" value="NDH1_NuoH"/>
    <property type="match status" value="1"/>
</dbReference>
<evidence type="ECO:0000256" key="4">
    <source>
        <dbReference type="ARBA" id="ARBA00023136"/>
    </source>
</evidence>
<evidence type="ECO:0000313" key="8">
    <source>
        <dbReference type="Proteomes" id="UP000295292"/>
    </source>
</evidence>
<keyword evidence="2 5" id="KW-0812">Transmembrane</keyword>
<evidence type="ECO:0000256" key="5">
    <source>
        <dbReference type="HAMAP-Rule" id="MF_01350"/>
    </source>
</evidence>
<dbReference type="InterPro" id="IPR001694">
    <property type="entry name" value="NADH_UbQ_OxRdtase_su1/FPO"/>
</dbReference>
<evidence type="ECO:0000256" key="6">
    <source>
        <dbReference type="RuleBase" id="RU000471"/>
    </source>
</evidence>
<dbReference type="Proteomes" id="UP000295292">
    <property type="component" value="Unassembled WGS sequence"/>
</dbReference>
<feature type="transmembrane region" description="Helical" evidence="5">
    <location>
        <begin position="316"/>
        <end position="338"/>
    </location>
</feature>
<dbReference type="NCBIfam" id="NF004741">
    <property type="entry name" value="PRK06076.1-2"/>
    <property type="match status" value="1"/>
</dbReference>
<evidence type="ECO:0000256" key="3">
    <source>
        <dbReference type="ARBA" id="ARBA00022989"/>
    </source>
</evidence>
<evidence type="ECO:0000313" key="7">
    <source>
        <dbReference type="EMBL" id="TDQ76620.1"/>
    </source>
</evidence>
<proteinExistence type="inferred from homology"/>
<comment type="similarity">
    <text evidence="5 6">Belongs to the complex I subunit 1 family.</text>
</comment>
<dbReference type="PANTHER" id="PTHR11432:SF3">
    <property type="entry name" value="NADH-UBIQUINONE OXIDOREDUCTASE CHAIN 1"/>
    <property type="match status" value="1"/>
</dbReference>
<gene>
    <name evidence="5" type="primary">nuoH</name>
    <name evidence="7" type="ORF">CLV99_3213</name>
</gene>
<dbReference type="PANTHER" id="PTHR11432">
    <property type="entry name" value="NADH DEHYDROGENASE SUBUNIT 1"/>
    <property type="match status" value="1"/>
</dbReference>
<dbReference type="GO" id="GO:0048038">
    <property type="term" value="F:quinone binding"/>
    <property type="evidence" value="ECO:0007669"/>
    <property type="project" value="UniProtKB-KW"/>
</dbReference>
<name>A0A4R6WG52_9SPHI</name>
<dbReference type="GO" id="GO:0005886">
    <property type="term" value="C:plasma membrane"/>
    <property type="evidence" value="ECO:0007669"/>
    <property type="project" value="UniProtKB-SubCell"/>
</dbReference>
<dbReference type="RefSeq" id="WP_162850135.1">
    <property type="nucleotide sequence ID" value="NZ_SNYV01000015.1"/>
</dbReference>
<reference evidence="7 8" key="1">
    <citation type="submission" date="2019-03" db="EMBL/GenBank/DDBJ databases">
        <title>Genomic Encyclopedia of Archaeal and Bacterial Type Strains, Phase II (KMG-II): from individual species to whole genera.</title>
        <authorList>
            <person name="Goeker M."/>
        </authorList>
    </citation>
    <scope>NUCLEOTIDE SEQUENCE [LARGE SCALE GENOMIC DNA]</scope>
    <source>
        <strain evidence="7 8">DSM 28353</strain>
    </source>
</reference>
<dbReference type="GO" id="GO:0016655">
    <property type="term" value="F:oxidoreductase activity, acting on NAD(P)H, quinone or similar compound as acceptor"/>
    <property type="evidence" value="ECO:0007669"/>
    <property type="project" value="UniProtKB-UniRule"/>
</dbReference>
<feature type="transmembrane region" description="Helical" evidence="5">
    <location>
        <begin position="272"/>
        <end position="296"/>
    </location>
</feature>
<dbReference type="InterPro" id="IPR018086">
    <property type="entry name" value="NADH_UbQ_OxRdtase_su1_CS"/>
</dbReference>
<dbReference type="GO" id="GO:0009060">
    <property type="term" value="P:aerobic respiration"/>
    <property type="evidence" value="ECO:0007669"/>
    <property type="project" value="TreeGrafter"/>
</dbReference>
<keyword evidence="5 6" id="KW-0520">NAD</keyword>
<evidence type="ECO:0000256" key="2">
    <source>
        <dbReference type="ARBA" id="ARBA00022692"/>
    </source>
</evidence>
<evidence type="ECO:0000256" key="1">
    <source>
        <dbReference type="ARBA" id="ARBA00004141"/>
    </source>
</evidence>